<name>A0ABX0G283_9RHOB</name>
<dbReference type="InterPro" id="IPR018114">
    <property type="entry name" value="TRYPSIN_HIS"/>
</dbReference>
<evidence type="ECO:0000313" key="6">
    <source>
        <dbReference type="Proteomes" id="UP001515660"/>
    </source>
</evidence>
<keyword evidence="1 3" id="KW-0732">Signal</keyword>
<feature type="region of interest" description="Disordered" evidence="2">
    <location>
        <begin position="244"/>
        <end position="264"/>
    </location>
</feature>
<dbReference type="PROSITE" id="PS50240">
    <property type="entry name" value="TRYPSIN_DOM"/>
    <property type="match status" value="1"/>
</dbReference>
<evidence type="ECO:0000313" key="5">
    <source>
        <dbReference type="EMBL" id="NHB75332.1"/>
    </source>
</evidence>
<dbReference type="InterPro" id="IPR001254">
    <property type="entry name" value="Trypsin_dom"/>
</dbReference>
<dbReference type="InterPro" id="IPR050966">
    <property type="entry name" value="Glutamyl_endopeptidase"/>
</dbReference>
<evidence type="ECO:0000259" key="4">
    <source>
        <dbReference type="PROSITE" id="PS50240"/>
    </source>
</evidence>
<feature type="domain" description="Peptidase S1" evidence="4">
    <location>
        <begin position="1"/>
        <end position="238"/>
    </location>
</feature>
<evidence type="ECO:0000256" key="3">
    <source>
        <dbReference type="SAM" id="SignalP"/>
    </source>
</evidence>
<dbReference type="PRINTS" id="PR00722">
    <property type="entry name" value="CHYMOTRYPSIN"/>
</dbReference>
<dbReference type="InterPro" id="IPR043504">
    <property type="entry name" value="Peptidase_S1_PA_chymotrypsin"/>
</dbReference>
<proteinExistence type="predicted"/>
<keyword evidence="6" id="KW-1185">Reference proteome</keyword>
<dbReference type="PANTHER" id="PTHR15462:SF8">
    <property type="entry name" value="SERINE PROTEASE"/>
    <property type="match status" value="1"/>
</dbReference>
<dbReference type="RefSeq" id="WP_166401380.1">
    <property type="nucleotide sequence ID" value="NZ_JAANHS010000001.1"/>
</dbReference>
<dbReference type="EMBL" id="JAANHS010000001">
    <property type="protein sequence ID" value="NHB75332.1"/>
    <property type="molecule type" value="Genomic_DNA"/>
</dbReference>
<sequence>MKWLFMLFAVCLCAIPQGSLAQNSGLEALTTREALRGFEPVGRVDVEGGGFCTGALIAPDLVLTAGHCVIAGDGRPVPAERIRFRAGLANGAALAEAAVARTIVDPGFRSLDPAPPEMIARDVALLQLAAPLPTALIPPLTVARPGKGDEVSVVSYAMGREEVLSWQRVCRVIGREGVLIVMDCDVTFGASGAPVLDRSGYRARIVSMISAGSNDGGRPVSIGMELPGLVDRLKAALRRGEATSVANPPAAASVGPAAPTMPGKPVRRLELQGERRIGTGAGFGQRNVAP</sequence>
<gene>
    <name evidence="5" type="ORF">G8O29_01075</name>
</gene>
<organism evidence="5 6">
    <name type="scientific">Rhodobacter calidifons</name>
    <dbReference type="NCBI Taxonomy" id="2715277"/>
    <lineage>
        <taxon>Bacteria</taxon>
        <taxon>Pseudomonadati</taxon>
        <taxon>Pseudomonadota</taxon>
        <taxon>Alphaproteobacteria</taxon>
        <taxon>Rhodobacterales</taxon>
        <taxon>Rhodobacter group</taxon>
        <taxon>Rhodobacter</taxon>
    </lineage>
</organism>
<dbReference type="InterPro" id="IPR001314">
    <property type="entry name" value="Peptidase_S1A"/>
</dbReference>
<feature type="compositionally biased region" description="Low complexity" evidence="2">
    <location>
        <begin position="244"/>
        <end position="260"/>
    </location>
</feature>
<accession>A0ABX0G283</accession>
<evidence type="ECO:0000256" key="2">
    <source>
        <dbReference type="SAM" id="MobiDB-lite"/>
    </source>
</evidence>
<dbReference type="InterPro" id="IPR009003">
    <property type="entry name" value="Peptidase_S1_PA"/>
</dbReference>
<reference evidence="5 6" key="1">
    <citation type="journal article" date="2022" name="Microorganisms">
        <title>Genome Sequence and Characterization of a Xanthorhodopsin-Containing, Aerobic Anoxygenic Phototrophic Rhodobacter Species, Isolated from Mesophilic Conditions at Yellowstone National Park.</title>
        <authorList>
            <person name="Kyndt J.A."/>
            <person name="Robertson S."/>
            <person name="Shoffstall I.B."/>
            <person name="Ramaley R.F."/>
            <person name="Meyer T.E."/>
        </authorList>
    </citation>
    <scope>NUCLEOTIDE SEQUENCE [LARGE SCALE GENOMIC DNA]</scope>
    <source>
        <strain evidence="5 6">M37P</strain>
    </source>
</reference>
<feature type="signal peptide" evidence="3">
    <location>
        <begin position="1"/>
        <end position="21"/>
    </location>
</feature>
<dbReference type="Gene3D" id="2.40.10.10">
    <property type="entry name" value="Trypsin-like serine proteases"/>
    <property type="match status" value="2"/>
</dbReference>
<comment type="caution">
    <text evidence="5">The sequence shown here is derived from an EMBL/GenBank/DDBJ whole genome shotgun (WGS) entry which is preliminary data.</text>
</comment>
<dbReference type="Pfam" id="PF13365">
    <property type="entry name" value="Trypsin_2"/>
    <property type="match status" value="1"/>
</dbReference>
<protein>
    <submittedName>
        <fullName evidence="5">S1 family peptidase</fullName>
    </submittedName>
</protein>
<evidence type="ECO:0000256" key="1">
    <source>
        <dbReference type="ARBA" id="ARBA00022729"/>
    </source>
</evidence>
<dbReference type="PANTHER" id="PTHR15462">
    <property type="entry name" value="SERINE PROTEASE"/>
    <property type="match status" value="1"/>
</dbReference>
<dbReference type="PROSITE" id="PS00134">
    <property type="entry name" value="TRYPSIN_HIS"/>
    <property type="match status" value="1"/>
</dbReference>
<dbReference type="Proteomes" id="UP001515660">
    <property type="component" value="Unassembled WGS sequence"/>
</dbReference>
<feature type="chain" id="PRO_5045774752" evidence="3">
    <location>
        <begin position="22"/>
        <end position="290"/>
    </location>
</feature>
<dbReference type="SUPFAM" id="SSF50494">
    <property type="entry name" value="Trypsin-like serine proteases"/>
    <property type="match status" value="1"/>
</dbReference>